<dbReference type="Proteomes" id="UP000185612">
    <property type="component" value="Unassembled WGS sequence"/>
</dbReference>
<comment type="caution">
    <text evidence="3">The sequence shown here is derived from an EMBL/GenBank/DDBJ whole genome shotgun (WGS) entry which is preliminary data.</text>
</comment>
<sequence length="129" mass="13828">MSNKASTPASGPRRVHLVLTKVDPWSIMKMAFLLSVAIGIGMVVSAALTWFTLDSLEVFSKLSALLKAVNAESMLKLMAYVAFDRVMAMTIFFAVICVVLLTALATIGAFLYNIATSLVGGVHLTLSDE</sequence>
<name>A0A1Q5PUT2_9ACTO</name>
<proteinExistence type="predicted"/>
<accession>A0A1Q5PUT2</accession>
<reference evidence="4" key="1">
    <citation type="submission" date="2016-12" db="EMBL/GenBank/DDBJ databases">
        <authorList>
            <person name="Meng X."/>
        </authorList>
    </citation>
    <scope>NUCLEOTIDE SEQUENCE [LARGE SCALE GENOMIC DNA]</scope>
    <source>
        <strain evidence="4">DSM 20732</strain>
    </source>
</reference>
<feature type="domain" description="DUF3566" evidence="2">
    <location>
        <begin position="12"/>
        <end position="128"/>
    </location>
</feature>
<evidence type="ECO:0000259" key="2">
    <source>
        <dbReference type="Pfam" id="PF12089"/>
    </source>
</evidence>
<dbReference type="STRING" id="52770.BSZ40_08030"/>
<gene>
    <name evidence="3" type="ORF">BSZ40_08030</name>
</gene>
<evidence type="ECO:0000256" key="1">
    <source>
        <dbReference type="SAM" id="Phobius"/>
    </source>
</evidence>
<evidence type="ECO:0000313" key="4">
    <source>
        <dbReference type="Proteomes" id="UP000185612"/>
    </source>
</evidence>
<keyword evidence="4" id="KW-1185">Reference proteome</keyword>
<dbReference type="OrthoDB" id="3240216at2"/>
<keyword evidence="1" id="KW-1133">Transmembrane helix</keyword>
<keyword evidence="1" id="KW-0472">Membrane</keyword>
<dbReference type="AlphaFoldDB" id="A0A1Q5PUT2"/>
<dbReference type="EMBL" id="MQVS01000008">
    <property type="protein sequence ID" value="OKL51252.1"/>
    <property type="molecule type" value="Genomic_DNA"/>
</dbReference>
<dbReference type="RefSeq" id="WP_073825063.1">
    <property type="nucleotide sequence ID" value="NZ_JAUNKL010000005.1"/>
</dbReference>
<dbReference type="InterPro" id="IPR021949">
    <property type="entry name" value="DUF3566_TM"/>
</dbReference>
<keyword evidence="1" id="KW-0812">Transmembrane</keyword>
<feature type="transmembrane region" description="Helical" evidence="1">
    <location>
        <begin position="86"/>
        <end position="112"/>
    </location>
</feature>
<feature type="transmembrane region" description="Helical" evidence="1">
    <location>
        <begin position="31"/>
        <end position="53"/>
    </location>
</feature>
<protein>
    <recommendedName>
        <fullName evidence="2">DUF3566 domain-containing protein</fullName>
    </recommendedName>
</protein>
<dbReference type="Pfam" id="PF12089">
    <property type="entry name" value="DUF3566"/>
    <property type="match status" value="1"/>
</dbReference>
<evidence type="ECO:0000313" key="3">
    <source>
        <dbReference type="EMBL" id="OKL51252.1"/>
    </source>
</evidence>
<organism evidence="3 4">
    <name type="scientific">Buchananella hordeovulneris</name>
    <dbReference type="NCBI Taxonomy" id="52770"/>
    <lineage>
        <taxon>Bacteria</taxon>
        <taxon>Bacillati</taxon>
        <taxon>Actinomycetota</taxon>
        <taxon>Actinomycetes</taxon>
        <taxon>Actinomycetales</taxon>
        <taxon>Actinomycetaceae</taxon>
        <taxon>Buchananella</taxon>
    </lineage>
</organism>